<feature type="transmembrane region" description="Helical" evidence="6">
    <location>
        <begin position="66"/>
        <end position="87"/>
    </location>
</feature>
<dbReference type="EMBL" id="MEWG01000008">
    <property type="protein sequence ID" value="OGC78053.1"/>
    <property type="molecule type" value="Genomic_DNA"/>
</dbReference>
<keyword evidence="3" id="KW-0133">Cell shape</keyword>
<dbReference type="PANTHER" id="PTHR30474">
    <property type="entry name" value="CELL CYCLE PROTEIN"/>
    <property type="match status" value="1"/>
</dbReference>
<evidence type="ECO:0000256" key="1">
    <source>
        <dbReference type="ARBA" id="ARBA00004141"/>
    </source>
</evidence>
<feature type="transmembrane region" description="Helical" evidence="6">
    <location>
        <begin position="93"/>
        <end position="116"/>
    </location>
</feature>
<feature type="transmembrane region" description="Helical" evidence="6">
    <location>
        <begin position="326"/>
        <end position="349"/>
    </location>
</feature>
<keyword evidence="2 6" id="KW-0812">Transmembrane</keyword>
<keyword evidence="5 6" id="KW-0472">Membrane</keyword>
<feature type="transmembrane region" description="Helical" evidence="6">
    <location>
        <begin position="128"/>
        <end position="145"/>
    </location>
</feature>
<evidence type="ECO:0008006" key="9">
    <source>
        <dbReference type="Google" id="ProtNLM"/>
    </source>
</evidence>
<dbReference type="GO" id="GO:0032153">
    <property type="term" value="C:cell division site"/>
    <property type="evidence" value="ECO:0007669"/>
    <property type="project" value="TreeGrafter"/>
</dbReference>
<feature type="transmembrane region" description="Helical" evidence="6">
    <location>
        <begin position="7"/>
        <end position="26"/>
    </location>
</feature>
<organism evidence="7 8">
    <name type="scientific">candidate division WWE3 bacterium RIFOXYD1_FULL_39_9</name>
    <dbReference type="NCBI Taxonomy" id="1802649"/>
    <lineage>
        <taxon>Bacteria</taxon>
        <taxon>Katanobacteria</taxon>
    </lineage>
</organism>
<accession>A0A1F4XAF2</accession>
<sequence>MSYTKKLNFFLLLFPILIFSLSYAVLVSTAPERAREQLLFFGIGYVLFVAVTFIDYNFYKFFWKHIYALTLFTLVLTLFFGETRLGATRWLNLGFISLQTSEVAKIGLVFMLAGFISEHQDVFKNIKIFLRLVLLLIPLFALVLIQPDLGSTIVLFTVAAGILFYAGLSKFYILGGLALFGVFSTPLWNLLHEYQKFRILVFINPSLDVLGRGYNIIQALIAVGSGGLLGKGFGRGTQTHLNFLPVYWTDFIVAAFAEEWGLFGLIMLFVIYFLFLAVILFCVYSTQNSFAELLGIGVFFVFFIQFIINVGMNLGLLPVTGVTLPIFSHGGSSLLGSFLLLGVVGNVWMNRRVKT</sequence>
<dbReference type="GO" id="GO:0051301">
    <property type="term" value="P:cell division"/>
    <property type="evidence" value="ECO:0007669"/>
    <property type="project" value="InterPro"/>
</dbReference>
<dbReference type="Pfam" id="PF01098">
    <property type="entry name" value="FTSW_RODA_SPOVE"/>
    <property type="match status" value="1"/>
</dbReference>
<dbReference type="GO" id="GO:0005886">
    <property type="term" value="C:plasma membrane"/>
    <property type="evidence" value="ECO:0007669"/>
    <property type="project" value="TreeGrafter"/>
</dbReference>
<feature type="transmembrane region" description="Helical" evidence="6">
    <location>
        <begin position="173"/>
        <end position="191"/>
    </location>
</feature>
<feature type="transmembrane region" description="Helical" evidence="6">
    <location>
        <begin position="263"/>
        <end position="286"/>
    </location>
</feature>
<gene>
    <name evidence="7" type="ORF">A2619_03165</name>
</gene>
<dbReference type="GO" id="GO:0008360">
    <property type="term" value="P:regulation of cell shape"/>
    <property type="evidence" value="ECO:0007669"/>
    <property type="project" value="UniProtKB-KW"/>
</dbReference>
<evidence type="ECO:0000256" key="5">
    <source>
        <dbReference type="ARBA" id="ARBA00023136"/>
    </source>
</evidence>
<dbReference type="InterPro" id="IPR001182">
    <property type="entry name" value="FtsW/RodA"/>
</dbReference>
<feature type="transmembrane region" description="Helical" evidence="6">
    <location>
        <begin position="293"/>
        <end position="314"/>
    </location>
</feature>
<comment type="caution">
    <text evidence="7">The sequence shown here is derived from an EMBL/GenBank/DDBJ whole genome shotgun (WGS) entry which is preliminary data.</text>
</comment>
<evidence type="ECO:0000313" key="7">
    <source>
        <dbReference type="EMBL" id="OGC78053.1"/>
    </source>
</evidence>
<name>A0A1F4XAF2_UNCKA</name>
<evidence type="ECO:0000313" key="8">
    <source>
        <dbReference type="Proteomes" id="UP000176815"/>
    </source>
</evidence>
<comment type="subcellular location">
    <subcellularLocation>
        <location evidence="1">Membrane</location>
        <topology evidence="1">Multi-pass membrane protein</topology>
    </subcellularLocation>
</comment>
<evidence type="ECO:0000256" key="2">
    <source>
        <dbReference type="ARBA" id="ARBA00022692"/>
    </source>
</evidence>
<evidence type="ECO:0000256" key="6">
    <source>
        <dbReference type="SAM" id="Phobius"/>
    </source>
</evidence>
<dbReference type="PANTHER" id="PTHR30474:SF1">
    <property type="entry name" value="PEPTIDOGLYCAN GLYCOSYLTRANSFERASE MRDB"/>
    <property type="match status" value="1"/>
</dbReference>
<protein>
    <recommendedName>
        <fullName evidence="9">Rod shape-determining protein RodA</fullName>
    </recommendedName>
</protein>
<dbReference type="AlphaFoldDB" id="A0A1F4XAF2"/>
<evidence type="ECO:0000256" key="4">
    <source>
        <dbReference type="ARBA" id="ARBA00022989"/>
    </source>
</evidence>
<dbReference type="GO" id="GO:0015648">
    <property type="term" value="F:lipid-linked peptidoglycan transporter activity"/>
    <property type="evidence" value="ECO:0007669"/>
    <property type="project" value="TreeGrafter"/>
</dbReference>
<feature type="transmembrane region" description="Helical" evidence="6">
    <location>
        <begin position="38"/>
        <end position="59"/>
    </location>
</feature>
<feature type="transmembrane region" description="Helical" evidence="6">
    <location>
        <begin position="151"/>
        <end position="168"/>
    </location>
</feature>
<dbReference type="Proteomes" id="UP000176815">
    <property type="component" value="Unassembled WGS sequence"/>
</dbReference>
<reference evidence="7 8" key="1">
    <citation type="journal article" date="2016" name="Nat. Commun.">
        <title>Thousands of microbial genomes shed light on interconnected biogeochemical processes in an aquifer system.</title>
        <authorList>
            <person name="Anantharaman K."/>
            <person name="Brown C.T."/>
            <person name="Hug L.A."/>
            <person name="Sharon I."/>
            <person name="Castelle C.J."/>
            <person name="Probst A.J."/>
            <person name="Thomas B.C."/>
            <person name="Singh A."/>
            <person name="Wilkins M.J."/>
            <person name="Karaoz U."/>
            <person name="Brodie E.L."/>
            <person name="Williams K.H."/>
            <person name="Hubbard S.S."/>
            <person name="Banfield J.F."/>
        </authorList>
    </citation>
    <scope>NUCLEOTIDE SEQUENCE [LARGE SCALE GENOMIC DNA]</scope>
</reference>
<evidence type="ECO:0000256" key="3">
    <source>
        <dbReference type="ARBA" id="ARBA00022960"/>
    </source>
</evidence>
<proteinExistence type="predicted"/>
<keyword evidence="4 6" id="KW-1133">Transmembrane helix</keyword>